<comment type="caution">
    <text evidence="1">The sequence shown here is derived from an EMBL/GenBank/DDBJ whole genome shotgun (WGS) entry which is preliminary data.</text>
</comment>
<reference evidence="1 2" key="1">
    <citation type="submission" date="2021-06" db="EMBL/GenBank/DDBJ databases">
        <title>Chromosome-level genome assembly of the red-tail catfish (Hemibagrus wyckioides).</title>
        <authorList>
            <person name="Shao F."/>
        </authorList>
    </citation>
    <scope>NUCLEOTIDE SEQUENCE [LARGE SCALE GENOMIC DNA]</scope>
    <source>
        <strain evidence="1">EC202008001</strain>
        <tissue evidence="1">Blood</tissue>
    </source>
</reference>
<dbReference type="Proteomes" id="UP000824219">
    <property type="component" value="Linkage Group LG22"/>
</dbReference>
<proteinExistence type="predicted"/>
<sequence length="94" mass="10417">MTARKAPLPPVPQLTDHRFRYNGSTAPVLVFDPFRSPYRNFSCMTSPVLRAAWKPVVLNGALISNTVRRELSPFSPSPVSEMCAENIPGARNSM</sequence>
<gene>
    <name evidence="1" type="ORF">KOW79_018014</name>
</gene>
<dbReference type="EMBL" id="JAHKSW010000022">
    <property type="protein sequence ID" value="KAG7318259.1"/>
    <property type="molecule type" value="Genomic_DNA"/>
</dbReference>
<evidence type="ECO:0000313" key="1">
    <source>
        <dbReference type="EMBL" id="KAG7318259.1"/>
    </source>
</evidence>
<organism evidence="1 2">
    <name type="scientific">Hemibagrus wyckioides</name>
    <dbReference type="NCBI Taxonomy" id="337641"/>
    <lineage>
        <taxon>Eukaryota</taxon>
        <taxon>Metazoa</taxon>
        <taxon>Chordata</taxon>
        <taxon>Craniata</taxon>
        <taxon>Vertebrata</taxon>
        <taxon>Euteleostomi</taxon>
        <taxon>Actinopterygii</taxon>
        <taxon>Neopterygii</taxon>
        <taxon>Teleostei</taxon>
        <taxon>Ostariophysi</taxon>
        <taxon>Siluriformes</taxon>
        <taxon>Bagridae</taxon>
        <taxon>Hemibagrus</taxon>
    </lineage>
</organism>
<keyword evidence="2" id="KW-1185">Reference proteome</keyword>
<evidence type="ECO:0000313" key="2">
    <source>
        <dbReference type="Proteomes" id="UP000824219"/>
    </source>
</evidence>
<protein>
    <submittedName>
        <fullName evidence="1">Uncharacterized protein</fullName>
    </submittedName>
</protein>
<accession>A0A9D3SGM2</accession>
<name>A0A9D3SGM2_9TELE</name>
<dbReference type="AlphaFoldDB" id="A0A9D3SGM2"/>